<proteinExistence type="predicted"/>
<gene>
    <name evidence="3" type="ORF">ACFSYH_14835</name>
</gene>
<protein>
    <submittedName>
        <fullName evidence="3">IS110 family transposase</fullName>
    </submittedName>
</protein>
<reference evidence="4" key="1">
    <citation type="journal article" date="2019" name="Int. J. Syst. Evol. Microbiol.">
        <title>The Global Catalogue of Microorganisms (GCM) 10K type strain sequencing project: providing services to taxonomists for standard genome sequencing and annotation.</title>
        <authorList>
            <consortium name="The Broad Institute Genomics Platform"/>
            <consortium name="The Broad Institute Genome Sequencing Center for Infectious Disease"/>
            <person name="Wu L."/>
            <person name="Ma J."/>
        </authorList>
    </citation>
    <scope>NUCLEOTIDE SEQUENCE [LARGE SCALE GENOMIC DNA]</scope>
    <source>
        <strain evidence="4">KCTC 33576</strain>
    </source>
</reference>
<keyword evidence="4" id="KW-1185">Reference proteome</keyword>
<evidence type="ECO:0000313" key="4">
    <source>
        <dbReference type="Proteomes" id="UP001597391"/>
    </source>
</evidence>
<dbReference type="InterPro" id="IPR002525">
    <property type="entry name" value="Transp_IS110-like_N"/>
</dbReference>
<evidence type="ECO:0000313" key="3">
    <source>
        <dbReference type="EMBL" id="MFD2841832.1"/>
    </source>
</evidence>
<dbReference type="Proteomes" id="UP001597391">
    <property type="component" value="Unassembled WGS sequence"/>
</dbReference>
<dbReference type="EMBL" id="JBHUOP010000015">
    <property type="protein sequence ID" value="MFD2841832.1"/>
    <property type="molecule type" value="Genomic_DNA"/>
</dbReference>
<dbReference type="Pfam" id="PF02371">
    <property type="entry name" value="Transposase_20"/>
    <property type="match status" value="1"/>
</dbReference>
<dbReference type="InterPro" id="IPR047650">
    <property type="entry name" value="Transpos_IS110"/>
</dbReference>
<comment type="caution">
    <text evidence="3">The sequence shown here is derived from an EMBL/GenBank/DDBJ whole genome shotgun (WGS) entry which is preliminary data.</text>
</comment>
<accession>A0ABW5XIZ1</accession>
<dbReference type="Pfam" id="PF01548">
    <property type="entry name" value="DEDD_Tnp_IS110"/>
    <property type="match status" value="1"/>
</dbReference>
<name>A0ABW5XIZ1_9MICO</name>
<sequence length="356" mass="38964">MTIVAHCYPFVIGVDTHAKTHTYAIIDTTTAQLVGCQTFPTTAPGIARALAWVKRGTSNAPTALWAIECAATYGAQLAHTVTQAGYEVAEAPRTTTPSQRGTGKSDPLDAHAIAVATLAISHDKLRRPRADDGVRHALRVLIAARDHITQQKTMNTNALTALLRVNDLGIDARKPLTGTHISEVSRWRSRDEPLALAVARDEAVRLARQILAFKETLASNHKRMQELITYSPAAPLLDQPGIGPYTAAIIIAAWSHPGRVRSEAAFAALAGTSPIPASSGNTIRHRLNRGGDRRLNHALHIIAISRMKNHSDTKTYIEKRLAQGRTNREIRRCLKRYIARDLYRTLNTLHHTPATT</sequence>
<evidence type="ECO:0000259" key="1">
    <source>
        <dbReference type="Pfam" id="PF01548"/>
    </source>
</evidence>
<dbReference type="PANTHER" id="PTHR33055:SF16">
    <property type="entry name" value="TRANSPOSASE FOR INSERTION SEQUENCE ELEMENT IS1547"/>
    <property type="match status" value="1"/>
</dbReference>
<dbReference type="RefSeq" id="WP_377468257.1">
    <property type="nucleotide sequence ID" value="NZ_JBHUOP010000015.1"/>
</dbReference>
<dbReference type="PANTHER" id="PTHR33055">
    <property type="entry name" value="TRANSPOSASE FOR INSERTION SEQUENCE ELEMENT IS1111A"/>
    <property type="match status" value="1"/>
</dbReference>
<feature type="domain" description="Transposase IS110-like N-terminal" evidence="1">
    <location>
        <begin position="12"/>
        <end position="164"/>
    </location>
</feature>
<feature type="domain" description="Transposase IS116/IS110/IS902 C-terminal" evidence="2">
    <location>
        <begin position="236"/>
        <end position="316"/>
    </location>
</feature>
<dbReference type="NCBIfam" id="NF033542">
    <property type="entry name" value="transpos_IS110"/>
    <property type="match status" value="1"/>
</dbReference>
<organism evidence="3 4">
    <name type="scientific">Populibacterium corticicola</name>
    <dbReference type="NCBI Taxonomy" id="1812826"/>
    <lineage>
        <taxon>Bacteria</taxon>
        <taxon>Bacillati</taxon>
        <taxon>Actinomycetota</taxon>
        <taxon>Actinomycetes</taxon>
        <taxon>Micrococcales</taxon>
        <taxon>Jonesiaceae</taxon>
        <taxon>Populibacterium</taxon>
    </lineage>
</organism>
<dbReference type="InterPro" id="IPR003346">
    <property type="entry name" value="Transposase_20"/>
</dbReference>
<evidence type="ECO:0000259" key="2">
    <source>
        <dbReference type="Pfam" id="PF02371"/>
    </source>
</evidence>